<dbReference type="Pfam" id="PF20531">
    <property type="entry name" value="DUF6746"/>
    <property type="match status" value="1"/>
</dbReference>
<accession>A0A0F9RX07</accession>
<dbReference type="AlphaFoldDB" id="A0A0F9RX07"/>
<proteinExistence type="predicted"/>
<dbReference type="EMBL" id="LAZR01000729">
    <property type="protein sequence ID" value="KKN59349.1"/>
    <property type="molecule type" value="Genomic_DNA"/>
</dbReference>
<dbReference type="InterPro" id="IPR046634">
    <property type="entry name" value="DUF6746"/>
</dbReference>
<name>A0A0F9RX07_9ZZZZ</name>
<sequence length="123" mass="13230">MKVHLLPVSLTVAMMSPAMTTASPVSNAPGDSSHAVVLQLSAHNELLQQLLNAPLDSAAFDLIDELSYQLENDLLMLRTPLAPVSAQLESLHQAVEHQDSRAVLLHATAYLSAAQLWLGQARV</sequence>
<reference evidence="1" key="1">
    <citation type="journal article" date="2015" name="Nature">
        <title>Complex archaea that bridge the gap between prokaryotes and eukaryotes.</title>
        <authorList>
            <person name="Spang A."/>
            <person name="Saw J.H."/>
            <person name="Jorgensen S.L."/>
            <person name="Zaremba-Niedzwiedzka K."/>
            <person name="Martijn J."/>
            <person name="Lind A.E."/>
            <person name="van Eijk R."/>
            <person name="Schleper C."/>
            <person name="Guy L."/>
            <person name="Ettema T.J."/>
        </authorList>
    </citation>
    <scope>NUCLEOTIDE SEQUENCE</scope>
</reference>
<gene>
    <name evidence="1" type="ORF">LCGC14_0542890</name>
</gene>
<evidence type="ECO:0000313" key="1">
    <source>
        <dbReference type="EMBL" id="KKN59349.1"/>
    </source>
</evidence>
<comment type="caution">
    <text evidence="1">The sequence shown here is derived from an EMBL/GenBank/DDBJ whole genome shotgun (WGS) entry which is preliminary data.</text>
</comment>
<organism evidence="1">
    <name type="scientific">marine sediment metagenome</name>
    <dbReference type="NCBI Taxonomy" id="412755"/>
    <lineage>
        <taxon>unclassified sequences</taxon>
        <taxon>metagenomes</taxon>
        <taxon>ecological metagenomes</taxon>
    </lineage>
</organism>
<protein>
    <submittedName>
        <fullName evidence="1">Uncharacterized protein</fullName>
    </submittedName>
</protein>